<dbReference type="EMBL" id="JAPDFL010000001">
    <property type="protein sequence ID" value="MCW1931197.1"/>
    <property type="molecule type" value="Genomic_DNA"/>
</dbReference>
<evidence type="ECO:0000313" key="3">
    <source>
        <dbReference type="EMBL" id="MCW1931197.1"/>
    </source>
</evidence>
<dbReference type="Pfam" id="PF04186">
    <property type="entry name" value="FxsA"/>
    <property type="match status" value="1"/>
</dbReference>
<keyword evidence="2" id="KW-0472">Membrane</keyword>
<keyword evidence="4" id="KW-1185">Reference proteome</keyword>
<gene>
    <name evidence="3" type="ORF">OKW52_02660</name>
</gene>
<feature type="region of interest" description="Disordered" evidence="1">
    <location>
        <begin position="132"/>
        <end position="151"/>
    </location>
</feature>
<dbReference type="InterPro" id="IPR007313">
    <property type="entry name" value="FxsA"/>
</dbReference>
<proteinExistence type="predicted"/>
<evidence type="ECO:0000256" key="1">
    <source>
        <dbReference type="SAM" id="MobiDB-lite"/>
    </source>
</evidence>
<dbReference type="Proteomes" id="UP001208938">
    <property type="component" value="Unassembled WGS sequence"/>
</dbReference>
<evidence type="ECO:0000256" key="2">
    <source>
        <dbReference type="SAM" id="Phobius"/>
    </source>
</evidence>
<organism evidence="3 4">
    <name type="scientific">Pararhodobacter zhoushanensis</name>
    <dbReference type="NCBI Taxonomy" id="2479545"/>
    <lineage>
        <taxon>Bacteria</taxon>
        <taxon>Pseudomonadati</taxon>
        <taxon>Pseudomonadota</taxon>
        <taxon>Alphaproteobacteria</taxon>
        <taxon>Rhodobacterales</taxon>
        <taxon>Paracoccaceae</taxon>
        <taxon>Pararhodobacter</taxon>
    </lineage>
</organism>
<sequence>MPILLLFIALPLIEIALFIAIGGQIGVGATLALILLSALLGASILRGQQARAVAMMQGGLRIEPGTFLAQGAFRAFAGLLLILPGFLTDVLGLALLIPALQRAVVRAIGAKATVSTAHVYRTDDVVEGEFTVREPGRDPLDPDRRIDDQRH</sequence>
<feature type="transmembrane region" description="Helical" evidence="2">
    <location>
        <begin position="66"/>
        <end position="87"/>
    </location>
</feature>
<comment type="caution">
    <text evidence="3">The sequence shown here is derived from an EMBL/GenBank/DDBJ whole genome shotgun (WGS) entry which is preliminary data.</text>
</comment>
<keyword evidence="2" id="KW-1133">Transmembrane helix</keyword>
<keyword evidence="2" id="KW-0812">Transmembrane</keyword>
<dbReference type="PANTHER" id="PTHR35335:SF1">
    <property type="entry name" value="UPF0716 PROTEIN FXSA"/>
    <property type="match status" value="1"/>
</dbReference>
<feature type="transmembrane region" description="Helical" evidence="2">
    <location>
        <begin position="25"/>
        <end position="45"/>
    </location>
</feature>
<evidence type="ECO:0000313" key="4">
    <source>
        <dbReference type="Proteomes" id="UP001208938"/>
    </source>
</evidence>
<dbReference type="PANTHER" id="PTHR35335">
    <property type="entry name" value="UPF0716 PROTEIN FXSA"/>
    <property type="match status" value="1"/>
</dbReference>
<dbReference type="NCBIfam" id="NF008528">
    <property type="entry name" value="PRK11463.1-2"/>
    <property type="match status" value="1"/>
</dbReference>
<accession>A0ABT3GUI8</accession>
<name>A0ABT3GUI8_9RHOB</name>
<dbReference type="RefSeq" id="WP_264504340.1">
    <property type="nucleotide sequence ID" value="NZ_JAPDFL010000001.1"/>
</dbReference>
<protein>
    <submittedName>
        <fullName evidence="3">FxsA family protein</fullName>
    </submittedName>
</protein>
<reference evidence="3 4" key="1">
    <citation type="submission" date="2022-10" db="EMBL/GenBank/DDBJ databases">
        <title>Pararhodobacter sp. nov., isolated from marine algae.</title>
        <authorList>
            <person name="Choi B.J."/>
            <person name="Kim J.M."/>
            <person name="Lee J.K."/>
            <person name="Choi D.G."/>
            <person name="Jeon C.O."/>
        </authorList>
    </citation>
    <scope>NUCLEOTIDE SEQUENCE [LARGE SCALE GENOMIC DNA]</scope>
    <source>
        <strain evidence="3 4">ZQ420</strain>
    </source>
</reference>